<reference evidence="4" key="1">
    <citation type="journal article" date="2014" name="Front. Microbiol.">
        <title>High frequency of phylogenetically diverse reductive dehalogenase-homologous genes in deep subseafloor sedimentary metagenomes.</title>
        <authorList>
            <person name="Kawai M."/>
            <person name="Futagami T."/>
            <person name="Toyoda A."/>
            <person name="Takaki Y."/>
            <person name="Nishi S."/>
            <person name="Hori S."/>
            <person name="Arai W."/>
            <person name="Tsubouchi T."/>
            <person name="Morono Y."/>
            <person name="Uchiyama I."/>
            <person name="Ito T."/>
            <person name="Fujiyama A."/>
            <person name="Inagaki F."/>
            <person name="Takami H."/>
        </authorList>
    </citation>
    <scope>NUCLEOTIDE SEQUENCE</scope>
    <source>
        <strain evidence="4">Expedition CK06-06</strain>
    </source>
</reference>
<evidence type="ECO:0000256" key="2">
    <source>
        <dbReference type="ARBA" id="ARBA00023274"/>
    </source>
</evidence>
<name>X0UTG6_9ZZZZ</name>
<dbReference type="CDD" id="cd00495">
    <property type="entry name" value="Ribosomal_L25_TL5_CTC"/>
    <property type="match status" value="1"/>
</dbReference>
<dbReference type="InterPro" id="IPR020056">
    <property type="entry name" value="Rbsml_bL25/Gln-tRNA_synth_N"/>
</dbReference>
<dbReference type="EMBL" id="BARS01024069">
    <property type="protein sequence ID" value="GAG03588.1"/>
    <property type="molecule type" value="Genomic_DNA"/>
</dbReference>
<dbReference type="SUPFAM" id="SSF50715">
    <property type="entry name" value="Ribosomal protein L25-like"/>
    <property type="match status" value="1"/>
</dbReference>
<dbReference type="InterPro" id="IPR011035">
    <property type="entry name" value="Ribosomal_bL25/Gln-tRNA_synth"/>
</dbReference>
<dbReference type="GO" id="GO:0005840">
    <property type="term" value="C:ribosome"/>
    <property type="evidence" value="ECO:0007669"/>
    <property type="project" value="UniProtKB-KW"/>
</dbReference>
<accession>X0UTG6</accession>
<protein>
    <recommendedName>
        <fullName evidence="3">Large ribosomal subunit protein bL25 L25 domain-containing protein</fullName>
    </recommendedName>
</protein>
<dbReference type="AlphaFoldDB" id="X0UTG6"/>
<dbReference type="GO" id="GO:1990904">
    <property type="term" value="C:ribonucleoprotein complex"/>
    <property type="evidence" value="ECO:0007669"/>
    <property type="project" value="UniProtKB-KW"/>
</dbReference>
<dbReference type="Gene3D" id="2.40.240.10">
    <property type="entry name" value="Ribosomal Protein L25, Chain P"/>
    <property type="match status" value="1"/>
</dbReference>
<feature type="domain" description="Large ribosomal subunit protein bL25 L25" evidence="3">
    <location>
        <begin position="6"/>
        <end position="52"/>
    </location>
</feature>
<gene>
    <name evidence="4" type="ORF">S01H1_38256</name>
</gene>
<comment type="caution">
    <text evidence="4">The sequence shown here is derived from an EMBL/GenBank/DDBJ whole genome shotgun (WGS) entry which is preliminary data.</text>
</comment>
<dbReference type="GO" id="GO:0006412">
    <property type="term" value="P:translation"/>
    <property type="evidence" value="ECO:0007669"/>
    <property type="project" value="InterPro"/>
</dbReference>
<evidence type="ECO:0000256" key="1">
    <source>
        <dbReference type="ARBA" id="ARBA00022980"/>
    </source>
</evidence>
<dbReference type="Pfam" id="PF01386">
    <property type="entry name" value="Ribosomal_L25p"/>
    <property type="match status" value="1"/>
</dbReference>
<dbReference type="GO" id="GO:0003735">
    <property type="term" value="F:structural constituent of ribosome"/>
    <property type="evidence" value="ECO:0007669"/>
    <property type="project" value="InterPro"/>
</dbReference>
<evidence type="ECO:0000259" key="3">
    <source>
        <dbReference type="Pfam" id="PF01386"/>
    </source>
</evidence>
<keyword evidence="1" id="KW-0689">Ribosomal protein</keyword>
<sequence length="56" mass="6288">MEQIELKVDARDTLGKKVRFLRRQGIMPVHVFGHGIESMALQCDSAELRHVLAEAG</sequence>
<proteinExistence type="predicted"/>
<dbReference type="InterPro" id="IPR029751">
    <property type="entry name" value="Ribosomal_L25_dom"/>
</dbReference>
<keyword evidence="2" id="KW-0687">Ribonucleoprotein</keyword>
<evidence type="ECO:0000313" key="4">
    <source>
        <dbReference type="EMBL" id="GAG03588.1"/>
    </source>
</evidence>
<organism evidence="4">
    <name type="scientific">marine sediment metagenome</name>
    <dbReference type="NCBI Taxonomy" id="412755"/>
    <lineage>
        <taxon>unclassified sequences</taxon>
        <taxon>metagenomes</taxon>
        <taxon>ecological metagenomes</taxon>
    </lineage>
</organism>
<feature type="non-terminal residue" evidence="4">
    <location>
        <position position="56"/>
    </location>
</feature>